<dbReference type="Gene3D" id="3.20.20.210">
    <property type="match status" value="2"/>
</dbReference>
<organism evidence="2 3">
    <name type="scientific">Dunaliella salina</name>
    <name type="common">Green alga</name>
    <name type="synonym">Protococcus salinus</name>
    <dbReference type="NCBI Taxonomy" id="3046"/>
    <lineage>
        <taxon>Eukaryota</taxon>
        <taxon>Viridiplantae</taxon>
        <taxon>Chlorophyta</taxon>
        <taxon>core chlorophytes</taxon>
        <taxon>Chlorophyceae</taxon>
        <taxon>CS clade</taxon>
        <taxon>Chlamydomonadales</taxon>
        <taxon>Dunaliellaceae</taxon>
        <taxon>Dunaliella</taxon>
    </lineage>
</organism>
<dbReference type="InterPro" id="IPR000257">
    <property type="entry name" value="Uroporphyrinogen_deCOase"/>
</dbReference>
<dbReference type="PANTHER" id="PTHR21091:SF174">
    <property type="entry name" value="UROPORPHYRINOGEN DECARBOXYLASE"/>
    <property type="match status" value="1"/>
</dbReference>
<feature type="domain" description="Uroporphyrinogen decarboxylase (URO-D)" evidence="1">
    <location>
        <begin position="46"/>
        <end position="62"/>
    </location>
</feature>
<reference evidence="2" key="1">
    <citation type="submission" date="2017-08" db="EMBL/GenBank/DDBJ databases">
        <authorList>
            <person name="Polle J.E."/>
            <person name="Barry K."/>
            <person name="Cushman J."/>
            <person name="Schmutz J."/>
            <person name="Tran D."/>
            <person name="Hathwaick L.T."/>
            <person name="Yim W.C."/>
            <person name="Jenkins J."/>
            <person name="Mckie-Krisberg Z.M."/>
            <person name="Prochnik S."/>
            <person name="Lindquist E."/>
            <person name="Dockter R.B."/>
            <person name="Adam C."/>
            <person name="Molina H."/>
            <person name="Bunkerborg J."/>
            <person name="Jin E."/>
            <person name="Buchheim M."/>
            <person name="Magnuson J."/>
        </authorList>
    </citation>
    <scope>NUCLEOTIDE SEQUENCE</scope>
    <source>
        <strain evidence="2">CCAP 19/18</strain>
    </source>
</reference>
<dbReference type="InterPro" id="IPR038071">
    <property type="entry name" value="UROD/MetE-like_sf"/>
</dbReference>
<evidence type="ECO:0000259" key="1">
    <source>
        <dbReference type="PROSITE" id="PS00907"/>
    </source>
</evidence>
<dbReference type="SUPFAM" id="SSF51726">
    <property type="entry name" value="UROD/MetE-like"/>
    <property type="match status" value="1"/>
</dbReference>
<comment type="caution">
    <text evidence="2">The sequence shown here is derived from an EMBL/GenBank/DDBJ whole genome shotgun (WGS) entry which is preliminary data.</text>
</comment>
<feature type="non-terminal residue" evidence="2">
    <location>
        <position position="1"/>
    </location>
</feature>
<gene>
    <name evidence="2" type="ORF">DUNSADRAFT_10910</name>
</gene>
<evidence type="ECO:0000313" key="2">
    <source>
        <dbReference type="EMBL" id="KAF5841847.1"/>
    </source>
</evidence>
<dbReference type="Proteomes" id="UP000815325">
    <property type="component" value="Unassembled WGS sequence"/>
</dbReference>
<dbReference type="Pfam" id="PF01208">
    <property type="entry name" value="URO-D"/>
    <property type="match status" value="2"/>
</dbReference>
<dbReference type="PANTHER" id="PTHR21091">
    <property type="entry name" value="METHYLTETRAHYDROFOLATE:HOMOCYSTEINE METHYLTRANSFERASE RELATED"/>
    <property type="match status" value="1"/>
</dbReference>
<evidence type="ECO:0000313" key="3">
    <source>
        <dbReference type="Proteomes" id="UP000815325"/>
    </source>
</evidence>
<protein>
    <recommendedName>
        <fullName evidence="1">Uroporphyrinogen decarboxylase (URO-D) domain-containing protein</fullName>
    </recommendedName>
</protein>
<name>A0ABQ7H4R8_DUNSA</name>
<dbReference type="PROSITE" id="PS00907">
    <property type="entry name" value="UROD_2"/>
    <property type="match status" value="1"/>
</dbReference>
<dbReference type="EMBL" id="MU069475">
    <property type="protein sequence ID" value="KAF5841847.1"/>
    <property type="molecule type" value="Genomic_DNA"/>
</dbReference>
<keyword evidence="3" id="KW-1185">Reference proteome</keyword>
<accession>A0ABQ7H4R8</accession>
<sequence length="244" mass="26086">CSNMSCICLQVLKLHPLADPASRLPFIETTLSTLRKEIDGTGTTLLGFVGTPWTLAAYSIEGKADKDCKETKVQTTCWCSSMCAHIIQLFDSWAHHLSPQQFVEFSLPYADRLAAALKAKYPQVPVIFHANGGTGKLETMKATSADVIGLDWATDIKTARNTLGEGVRVQGNLDPMILFGPEEKIVEATNQLLLAAGPHGHILNVGHGVIQGTPEAAVGVFCEAARRSGSLFAKSGSDQPLVGV</sequence>
<proteinExistence type="predicted"/>